<name>A0A1G7RQ43_9FIRM</name>
<evidence type="ECO:0000313" key="3">
    <source>
        <dbReference type="Proteomes" id="UP000198656"/>
    </source>
</evidence>
<proteinExistence type="predicted"/>
<protein>
    <submittedName>
        <fullName evidence="2">Uncharacterized protein</fullName>
    </submittedName>
</protein>
<keyword evidence="1" id="KW-0812">Transmembrane</keyword>
<dbReference type="EMBL" id="FNCP01000001">
    <property type="protein sequence ID" value="SDG12852.1"/>
    <property type="molecule type" value="Genomic_DNA"/>
</dbReference>
<keyword evidence="1" id="KW-0472">Membrane</keyword>
<dbReference type="Proteomes" id="UP000198656">
    <property type="component" value="Unassembled WGS sequence"/>
</dbReference>
<accession>A0A1G7RQ43</accession>
<evidence type="ECO:0000313" key="2">
    <source>
        <dbReference type="EMBL" id="SDG12852.1"/>
    </source>
</evidence>
<dbReference type="RefSeq" id="WP_092328664.1">
    <property type="nucleotide sequence ID" value="NZ_FNCP01000001.1"/>
</dbReference>
<dbReference type="Pfam" id="PF18910">
    <property type="entry name" value="DUF5665"/>
    <property type="match status" value="1"/>
</dbReference>
<dbReference type="InterPro" id="IPR043723">
    <property type="entry name" value="DUF5665"/>
</dbReference>
<dbReference type="AlphaFoldDB" id="A0A1G7RQ43"/>
<reference evidence="3" key="1">
    <citation type="submission" date="2016-10" db="EMBL/GenBank/DDBJ databases">
        <authorList>
            <person name="Varghese N."/>
            <person name="Submissions S."/>
        </authorList>
    </citation>
    <scope>NUCLEOTIDE SEQUENCE [LARGE SCALE GENOMIC DNA]</scope>
    <source>
        <strain evidence="3">DSM 8344</strain>
    </source>
</reference>
<evidence type="ECO:0000256" key="1">
    <source>
        <dbReference type="SAM" id="Phobius"/>
    </source>
</evidence>
<dbReference type="OrthoDB" id="1634137at2"/>
<gene>
    <name evidence="2" type="ORF">SAMN05443529_101154</name>
</gene>
<keyword evidence="3" id="KW-1185">Reference proteome</keyword>
<sequence>MAVSKEENKPTRKLSISNDETDSINAQELAGLNHQVALLAETLEKMRLADYISYLNRPGRMLWINFGVGLLRGLGTALGAGLLAGFAYFILKRIVVLNLPVIGGLIAELSRYVNQP</sequence>
<feature type="transmembrane region" description="Helical" evidence="1">
    <location>
        <begin position="62"/>
        <end position="91"/>
    </location>
</feature>
<dbReference type="STRING" id="1121419.SAMN05443529_101154"/>
<keyword evidence="1" id="KW-1133">Transmembrane helix</keyword>
<organism evidence="2 3">
    <name type="scientific">Desulfosporosinus hippei DSM 8344</name>
    <dbReference type="NCBI Taxonomy" id="1121419"/>
    <lineage>
        <taxon>Bacteria</taxon>
        <taxon>Bacillati</taxon>
        <taxon>Bacillota</taxon>
        <taxon>Clostridia</taxon>
        <taxon>Eubacteriales</taxon>
        <taxon>Desulfitobacteriaceae</taxon>
        <taxon>Desulfosporosinus</taxon>
    </lineage>
</organism>